<evidence type="ECO:0000313" key="12">
    <source>
        <dbReference type="Proteomes" id="UP000075346"/>
    </source>
</evidence>
<protein>
    <recommendedName>
        <fullName evidence="13">Chemotaxis protein</fullName>
    </recommendedName>
</protein>
<evidence type="ECO:0000256" key="4">
    <source>
        <dbReference type="ARBA" id="ARBA00029447"/>
    </source>
</evidence>
<keyword evidence="8" id="KW-1133">Transmembrane helix</keyword>
<dbReference type="InterPro" id="IPR004089">
    <property type="entry name" value="MCPsignal_dom"/>
</dbReference>
<comment type="subcellular location">
    <subcellularLocation>
        <location evidence="1">Membrane</location>
    </subcellularLocation>
</comment>
<proteinExistence type="inferred from homology"/>
<evidence type="ECO:0008006" key="13">
    <source>
        <dbReference type="Google" id="ProtNLM"/>
    </source>
</evidence>
<dbReference type="Pfam" id="PF00015">
    <property type="entry name" value="MCPsignal"/>
    <property type="match status" value="1"/>
</dbReference>
<dbReference type="AlphaFoldDB" id="A0A151L068"/>
<comment type="similarity">
    <text evidence="4">Belongs to the methyl-accepting chemotaxis (MCP) protein family.</text>
</comment>
<evidence type="ECO:0000256" key="3">
    <source>
        <dbReference type="ARBA" id="ARBA00023224"/>
    </source>
</evidence>
<evidence type="ECO:0000256" key="8">
    <source>
        <dbReference type="SAM" id="Phobius"/>
    </source>
</evidence>
<dbReference type="PROSITE" id="PS50111">
    <property type="entry name" value="CHEMOTAXIS_TRANSDUC_2"/>
    <property type="match status" value="1"/>
</dbReference>
<evidence type="ECO:0000259" key="9">
    <source>
        <dbReference type="PROSITE" id="PS50111"/>
    </source>
</evidence>
<dbReference type="GO" id="GO:0005886">
    <property type="term" value="C:plasma membrane"/>
    <property type="evidence" value="ECO:0007669"/>
    <property type="project" value="TreeGrafter"/>
</dbReference>
<evidence type="ECO:0000256" key="6">
    <source>
        <dbReference type="SAM" id="Coils"/>
    </source>
</evidence>
<reference evidence="12" key="1">
    <citation type="submission" date="2015-12" db="EMBL/GenBank/DDBJ databases">
        <authorList>
            <person name="Shamseldin A."/>
            <person name="Moawad H."/>
            <person name="Abd El-Rahim W.M."/>
            <person name="Sadowsky M.J."/>
        </authorList>
    </citation>
    <scope>NUCLEOTIDE SEQUENCE [LARGE SCALE GENOMIC DNA]</scope>
    <source>
        <strain evidence="12">2538-88</strain>
    </source>
</reference>
<dbReference type="SMART" id="SM00283">
    <property type="entry name" value="MA"/>
    <property type="match status" value="1"/>
</dbReference>
<name>A0A151L068_9VIBR</name>
<dbReference type="SMART" id="SM01358">
    <property type="entry name" value="HBM"/>
    <property type="match status" value="1"/>
</dbReference>
<evidence type="ECO:0000256" key="5">
    <source>
        <dbReference type="PROSITE-ProRule" id="PRU00284"/>
    </source>
</evidence>
<dbReference type="InterPro" id="IPR051310">
    <property type="entry name" value="MCP_chemotaxis"/>
</dbReference>
<evidence type="ECO:0000313" key="11">
    <source>
        <dbReference type="EMBL" id="KYN89356.1"/>
    </source>
</evidence>
<dbReference type="PANTHER" id="PTHR43531:SF11">
    <property type="entry name" value="METHYL-ACCEPTING CHEMOTAXIS PROTEIN 3"/>
    <property type="match status" value="1"/>
</dbReference>
<dbReference type="Proteomes" id="UP000075346">
    <property type="component" value="Unassembled WGS sequence"/>
</dbReference>
<evidence type="ECO:0000259" key="10">
    <source>
        <dbReference type="PROSITE" id="PS51753"/>
    </source>
</evidence>
<gene>
    <name evidence="11" type="ORF">ATY37_13550</name>
</gene>
<keyword evidence="2" id="KW-0145">Chemotaxis</keyword>
<dbReference type="RefSeq" id="WP_061896705.1">
    <property type="nucleotide sequence ID" value="NZ_LOBR01000023.1"/>
</dbReference>
<dbReference type="InterPro" id="IPR004090">
    <property type="entry name" value="Chemotax_Me-accpt_rcpt"/>
</dbReference>
<dbReference type="GO" id="GO:0004888">
    <property type="term" value="F:transmembrane signaling receptor activity"/>
    <property type="evidence" value="ECO:0007669"/>
    <property type="project" value="InterPro"/>
</dbReference>
<feature type="region of interest" description="Disordered" evidence="7">
    <location>
        <begin position="613"/>
        <end position="657"/>
    </location>
</feature>
<keyword evidence="3 5" id="KW-0807">Transducer</keyword>
<feature type="coiled-coil region" evidence="6">
    <location>
        <begin position="583"/>
        <end position="610"/>
    </location>
</feature>
<keyword evidence="8" id="KW-0472">Membrane</keyword>
<feature type="domain" description="Methyl-accepting transducer" evidence="9">
    <location>
        <begin position="379"/>
        <end position="594"/>
    </location>
</feature>
<dbReference type="InterPro" id="IPR032255">
    <property type="entry name" value="HBM"/>
</dbReference>
<dbReference type="GO" id="GO:0007165">
    <property type="term" value="P:signal transduction"/>
    <property type="evidence" value="ECO:0007669"/>
    <property type="project" value="UniProtKB-KW"/>
</dbReference>
<keyword evidence="8" id="KW-0812">Transmembrane</keyword>
<evidence type="ECO:0000256" key="7">
    <source>
        <dbReference type="SAM" id="MobiDB-lite"/>
    </source>
</evidence>
<dbReference type="GO" id="GO:0006935">
    <property type="term" value="P:chemotaxis"/>
    <property type="evidence" value="ECO:0007669"/>
    <property type="project" value="UniProtKB-KW"/>
</dbReference>
<evidence type="ECO:0000256" key="2">
    <source>
        <dbReference type="ARBA" id="ARBA00022500"/>
    </source>
</evidence>
<dbReference type="EMBL" id="LOBR01000023">
    <property type="protein sequence ID" value="KYN89356.1"/>
    <property type="molecule type" value="Genomic_DNA"/>
</dbReference>
<organism evidence="11 12">
    <name type="scientific">Vibrio cidicii</name>
    <dbReference type="NCBI Taxonomy" id="1763883"/>
    <lineage>
        <taxon>Bacteria</taxon>
        <taxon>Pseudomonadati</taxon>
        <taxon>Pseudomonadota</taxon>
        <taxon>Gammaproteobacteria</taxon>
        <taxon>Vibrionales</taxon>
        <taxon>Vibrionaceae</taxon>
        <taxon>Vibrio</taxon>
    </lineage>
</organism>
<accession>A0A151L068</accession>
<evidence type="ECO:0000256" key="1">
    <source>
        <dbReference type="ARBA" id="ARBA00004370"/>
    </source>
</evidence>
<dbReference type="PROSITE" id="PS51753">
    <property type="entry name" value="HBM"/>
    <property type="match status" value="1"/>
</dbReference>
<dbReference type="SUPFAM" id="SSF58104">
    <property type="entry name" value="Methyl-accepting chemotaxis protein (MCP) signaling domain"/>
    <property type="match status" value="1"/>
</dbReference>
<comment type="caution">
    <text evidence="11">The sequence shown here is derived from an EMBL/GenBank/DDBJ whole genome shotgun (WGS) entry which is preliminary data.</text>
</comment>
<keyword evidence="6" id="KW-0175">Coiled coil</keyword>
<dbReference type="Gene3D" id="1.10.287.950">
    <property type="entry name" value="Methyl-accepting chemotaxis protein"/>
    <property type="match status" value="1"/>
</dbReference>
<dbReference type="PANTHER" id="PTHR43531">
    <property type="entry name" value="PROTEIN ICFG"/>
    <property type="match status" value="1"/>
</dbReference>
<feature type="transmembrane region" description="Helical" evidence="8">
    <location>
        <begin position="300"/>
        <end position="319"/>
    </location>
</feature>
<dbReference type="FunFam" id="1.10.287.950:FF:000001">
    <property type="entry name" value="Methyl-accepting chemotaxis sensory transducer"/>
    <property type="match status" value="1"/>
</dbReference>
<feature type="transmembrane region" description="Helical" evidence="8">
    <location>
        <begin position="12"/>
        <end position="32"/>
    </location>
</feature>
<feature type="domain" description="HBM" evidence="10">
    <location>
        <begin position="45"/>
        <end position="286"/>
    </location>
</feature>
<dbReference type="PRINTS" id="PR00260">
    <property type="entry name" value="CHEMTRNSDUCR"/>
</dbReference>
<sequence>MFSRLKLSAQISLGYALVMAMLIAVSITAYFGQSKAASGFDSYRELARDSNLASQVEIHMLLTRVYAKDYIINQNQDSLRLYRDYFSQLMELVKRADGSIQKPERAENIKLILSSITQYDETFSQITKLMEQRDAIMKQQLEPQGSIMVKSMASIMDSAHQDSDPEATFFASETQESLLLARLYVTKYLLSYDQVDADRAFNELNIAMVEREKSLDANLENPERRRLLENFMAAKAIYAQALSDMNQIANSLHKKITDDLDRLEKIVSTASEAVTLSVQKDQDTLGPQVKQDNVNTVTTVIWVSMGAVVVSIILSWLLVRIIKKPLGGEPRDMETIARQIADGDLNIRFEHQGQATGVYGAMQEMVTRLSGIIEQVRGNADALVSASQQVNATAQTLSQGATEQAASVEETTASVEELNASVQQNAENARVTDSMATKASGEAEKGGKAVGRTVQAMKEIASKISLIEDIAYKTNLLSLNAAIEAARAGEHGKGFTVVAAEVRKLAENSRVTAQEINQLATNSVSIAEEAGKLLEEIVPSISKTADLVQEIAAASDEQSSGVAQINSAMSQLDQTTQQSAASSEELAATAEELSAQAEALQQAVAFFRLNKANDNVAPPPKAAPSVKKSAPSPTPKPQPSLSYATATGFDERDFERF</sequence>